<dbReference type="EMBL" id="HBUF01023244">
    <property type="protein sequence ID" value="CAG6611907.1"/>
    <property type="molecule type" value="Transcribed_RNA"/>
</dbReference>
<dbReference type="EMBL" id="HBUF01545737">
    <property type="protein sequence ID" value="CAG6756840.1"/>
    <property type="molecule type" value="Transcribed_RNA"/>
</dbReference>
<protein>
    <submittedName>
        <fullName evidence="2">Uncharacterized protein</fullName>
    </submittedName>
</protein>
<sequence length="190" mass="20292">MKLIIFSLFVLVFIGQVQSGFKFICNQCAKDNSFVGFDEEDKFLEHCDLHTKQQIEAQHQLKEDARLLEEQEANAPKLFHCHFCPFVSSFNSSAEFVSHIEQEHQHTTIEENTDFIPQGKYKVKGGAARTPGGFGGAPPPDLGQLFGGRGGGGGFGGGGYGGNIPLDGFGEGGGVQMDGYNGGGGGGLDM</sequence>
<dbReference type="AlphaFoldDB" id="A0A8D8LUJ5"/>
<reference evidence="2" key="1">
    <citation type="submission" date="2021-05" db="EMBL/GenBank/DDBJ databases">
        <authorList>
            <person name="Alioto T."/>
            <person name="Alioto T."/>
            <person name="Gomez Garrido J."/>
        </authorList>
    </citation>
    <scope>NUCLEOTIDE SEQUENCE</scope>
</reference>
<evidence type="ECO:0000256" key="1">
    <source>
        <dbReference type="SAM" id="SignalP"/>
    </source>
</evidence>
<evidence type="ECO:0000313" key="2">
    <source>
        <dbReference type="EMBL" id="CAG6611907.1"/>
    </source>
</evidence>
<accession>A0A8D8LUJ5</accession>
<dbReference type="EMBL" id="HBUF01176899">
    <property type="protein sequence ID" value="CAG6654196.1"/>
    <property type="molecule type" value="Transcribed_RNA"/>
</dbReference>
<feature type="signal peptide" evidence="1">
    <location>
        <begin position="1"/>
        <end position="19"/>
    </location>
</feature>
<dbReference type="EMBL" id="HBUF01381827">
    <property type="protein sequence ID" value="CAG6730593.1"/>
    <property type="molecule type" value="Transcribed_RNA"/>
</dbReference>
<feature type="chain" id="PRO_5035703341" evidence="1">
    <location>
        <begin position="20"/>
        <end position="190"/>
    </location>
</feature>
<keyword evidence="1" id="KW-0732">Signal</keyword>
<proteinExistence type="predicted"/>
<name>A0A8D8LUJ5_9HEMI</name>
<organism evidence="2">
    <name type="scientific">Cacopsylla melanoneura</name>
    <dbReference type="NCBI Taxonomy" id="428564"/>
    <lineage>
        <taxon>Eukaryota</taxon>
        <taxon>Metazoa</taxon>
        <taxon>Ecdysozoa</taxon>
        <taxon>Arthropoda</taxon>
        <taxon>Hexapoda</taxon>
        <taxon>Insecta</taxon>
        <taxon>Pterygota</taxon>
        <taxon>Neoptera</taxon>
        <taxon>Paraneoptera</taxon>
        <taxon>Hemiptera</taxon>
        <taxon>Sternorrhyncha</taxon>
        <taxon>Psylloidea</taxon>
        <taxon>Psyllidae</taxon>
        <taxon>Psyllinae</taxon>
        <taxon>Cacopsylla</taxon>
    </lineage>
</organism>